<evidence type="ECO:0000313" key="2">
    <source>
        <dbReference type="Proteomes" id="UP001201812"/>
    </source>
</evidence>
<evidence type="ECO:0000313" key="1">
    <source>
        <dbReference type="EMBL" id="KAI1720609.1"/>
    </source>
</evidence>
<accession>A0AAD4R749</accession>
<gene>
    <name evidence="1" type="ORF">DdX_04849</name>
</gene>
<dbReference type="AlphaFoldDB" id="A0AAD4R749"/>
<organism evidence="1 2">
    <name type="scientific">Ditylenchus destructor</name>
    <dbReference type="NCBI Taxonomy" id="166010"/>
    <lineage>
        <taxon>Eukaryota</taxon>
        <taxon>Metazoa</taxon>
        <taxon>Ecdysozoa</taxon>
        <taxon>Nematoda</taxon>
        <taxon>Chromadorea</taxon>
        <taxon>Rhabditida</taxon>
        <taxon>Tylenchina</taxon>
        <taxon>Tylenchomorpha</taxon>
        <taxon>Sphaerularioidea</taxon>
        <taxon>Anguinidae</taxon>
        <taxon>Anguininae</taxon>
        <taxon>Ditylenchus</taxon>
    </lineage>
</organism>
<comment type="caution">
    <text evidence="1">The sequence shown here is derived from an EMBL/GenBank/DDBJ whole genome shotgun (WGS) entry which is preliminary data.</text>
</comment>
<reference evidence="1" key="1">
    <citation type="submission" date="2022-01" db="EMBL/GenBank/DDBJ databases">
        <title>Genome Sequence Resource for Two Populations of Ditylenchus destructor, the Migratory Endoparasitic Phytonematode.</title>
        <authorList>
            <person name="Zhang H."/>
            <person name="Lin R."/>
            <person name="Xie B."/>
        </authorList>
    </citation>
    <scope>NUCLEOTIDE SEQUENCE</scope>
    <source>
        <strain evidence="1">BazhouSP</strain>
    </source>
</reference>
<proteinExistence type="predicted"/>
<dbReference type="EMBL" id="JAKKPZ010000005">
    <property type="protein sequence ID" value="KAI1720609.1"/>
    <property type="molecule type" value="Genomic_DNA"/>
</dbReference>
<name>A0AAD4R749_9BILA</name>
<dbReference type="Proteomes" id="UP001201812">
    <property type="component" value="Unassembled WGS sequence"/>
</dbReference>
<sequence length="117" mass="13294">MKVAPHPSNPREHKIAAISFQFQSITNRSQKFHRHLQDRQKMGCSSAYVLSISLDVSPGCSDLPDPLLLRLFIPLSDYGIKKKTKVFNGSNMIEAFCNLTRSEKEEVLVVFLNRCDN</sequence>
<protein>
    <submittedName>
        <fullName evidence="1">Uncharacterized protein</fullName>
    </submittedName>
</protein>
<keyword evidence="2" id="KW-1185">Reference proteome</keyword>